<organism evidence="1 2">
    <name type="scientific">Vibrio olivae</name>
    <dbReference type="NCBI Taxonomy" id="1243002"/>
    <lineage>
        <taxon>Bacteria</taxon>
        <taxon>Pseudomonadati</taxon>
        <taxon>Pseudomonadota</taxon>
        <taxon>Gammaproteobacteria</taxon>
        <taxon>Vibrionales</taxon>
        <taxon>Vibrionaceae</taxon>
        <taxon>Vibrio</taxon>
    </lineage>
</organism>
<proteinExistence type="predicted"/>
<dbReference type="Proteomes" id="UP001589645">
    <property type="component" value="Unassembled WGS sequence"/>
</dbReference>
<dbReference type="Pfam" id="PF10952">
    <property type="entry name" value="DUF2753"/>
    <property type="match status" value="1"/>
</dbReference>
<dbReference type="InterPro" id="IPR020206">
    <property type="entry name" value="Uncharacterised_VP2110"/>
</dbReference>
<evidence type="ECO:0000313" key="2">
    <source>
        <dbReference type="Proteomes" id="UP001589645"/>
    </source>
</evidence>
<name>A0ABV5HH71_9VIBR</name>
<reference evidence="1 2" key="1">
    <citation type="submission" date="2024-09" db="EMBL/GenBank/DDBJ databases">
        <authorList>
            <person name="Sun Q."/>
            <person name="Mori K."/>
        </authorList>
    </citation>
    <scope>NUCLEOTIDE SEQUENCE [LARGE SCALE GENOMIC DNA]</scope>
    <source>
        <strain evidence="1 2">CECT 8064</strain>
    </source>
</reference>
<dbReference type="RefSeq" id="WP_390189097.1">
    <property type="nucleotide sequence ID" value="NZ_JBHMEP010000001.1"/>
</dbReference>
<sequence>MDIRDWENHTLLADTALKDNDPLRSILHYQQALAVSDLLSEVAEIELEERLMISVISCHNLASFWRSVGDDGYELKYLQLASEKVLTMVPQCPNSECSAFIDSVGCCKKALVEFMKRHPNPTIARLVQDIDTATNCNLIAKFKLN</sequence>
<keyword evidence="2" id="KW-1185">Reference proteome</keyword>
<dbReference type="EMBL" id="JBHMEP010000001">
    <property type="protein sequence ID" value="MFB9133575.1"/>
    <property type="molecule type" value="Genomic_DNA"/>
</dbReference>
<gene>
    <name evidence="1" type="ORF">ACFFUV_01150</name>
</gene>
<protein>
    <submittedName>
        <fullName evidence="1">DUF2753 domain-containing protein</fullName>
    </submittedName>
</protein>
<accession>A0ABV5HH71</accession>
<comment type="caution">
    <text evidence="1">The sequence shown here is derived from an EMBL/GenBank/DDBJ whole genome shotgun (WGS) entry which is preliminary data.</text>
</comment>
<evidence type="ECO:0000313" key="1">
    <source>
        <dbReference type="EMBL" id="MFB9133575.1"/>
    </source>
</evidence>